<gene>
    <name evidence="9" type="ORF">K8V15_11170</name>
</gene>
<dbReference type="CDD" id="cd14014">
    <property type="entry name" value="STKc_PknB_like"/>
    <property type="match status" value="1"/>
</dbReference>
<organism evidence="9 10">
    <name type="scientific">Tessaracoccus flavescens</name>
    <dbReference type="NCBI Taxonomy" id="399497"/>
    <lineage>
        <taxon>Bacteria</taxon>
        <taxon>Bacillati</taxon>
        <taxon>Actinomycetota</taxon>
        <taxon>Actinomycetes</taxon>
        <taxon>Propionibacteriales</taxon>
        <taxon>Propionibacteriaceae</taxon>
        <taxon>Tessaracoccus</taxon>
    </lineage>
</organism>
<comment type="caution">
    <text evidence="9">The sequence shown here is derived from an EMBL/GenBank/DDBJ whole genome shotgun (WGS) entry which is preliminary data.</text>
</comment>
<feature type="region of interest" description="Disordered" evidence="7">
    <location>
        <begin position="263"/>
        <end position="296"/>
    </location>
</feature>
<evidence type="ECO:0000256" key="4">
    <source>
        <dbReference type="ARBA" id="ARBA00022741"/>
    </source>
</evidence>
<dbReference type="InterPro" id="IPR008271">
    <property type="entry name" value="Ser/Thr_kinase_AS"/>
</dbReference>
<dbReference type="Pfam" id="PF00069">
    <property type="entry name" value="Pkinase"/>
    <property type="match status" value="1"/>
</dbReference>
<keyword evidence="3" id="KW-0808">Transferase</keyword>
<dbReference type="AlphaFoldDB" id="A0A921ERM1"/>
<proteinExistence type="predicted"/>
<evidence type="ECO:0000313" key="10">
    <source>
        <dbReference type="Proteomes" id="UP000712713"/>
    </source>
</evidence>
<dbReference type="Proteomes" id="UP000712713">
    <property type="component" value="Unassembled WGS sequence"/>
</dbReference>
<dbReference type="Gene3D" id="1.10.510.10">
    <property type="entry name" value="Transferase(Phosphotransferase) domain 1"/>
    <property type="match status" value="1"/>
</dbReference>
<dbReference type="PANTHER" id="PTHR43289:SF6">
    <property type="entry name" value="SERINE_THREONINE-PROTEIN KINASE NEKL-3"/>
    <property type="match status" value="1"/>
</dbReference>
<dbReference type="GO" id="GO:0004674">
    <property type="term" value="F:protein serine/threonine kinase activity"/>
    <property type="evidence" value="ECO:0007669"/>
    <property type="project" value="UniProtKB-KW"/>
</dbReference>
<dbReference type="SUPFAM" id="SSF56112">
    <property type="entry name" value="Protein kinase-like (PK-like)"/>
    <property type="match status" value="1"/>
</dbReference>
<evidence type="ECO:0000256" key="3">
    <source>
        <dbReference type="ARBA" id="ARBA00022679"/>
    </source>
</evidence>
<evidence type="ECO:0000256" key="2">
    <source>
        <dbReference type="ARBA" id="ARBA00022527"/>
    </source>
</evidence>
<keyword evidence="6" id="KW-0067">ATP-binding</keyword>
<keyword evidence="5 9" id="KW-0418">Kinase</keyword>
<evidence type="ECO:0000313" key="9">
    <source>
        <dbReference type="EMBL" id="HJE52515.1"/>
    </source>
</evidence>
<dbReference type="PANTHER" id="PTHR43289">
    <property type="entry name" value="MITOGEN-ACTIVATED PROTEIN KINASE KINASE KINASE 20-RELATED"/>
    <property type="match status" value="1"/>
</dbReference>
<feature type="domain" description="Protein kinase" evidence="8">
    <location>
        <begin position="14"/>
        <end position="268"/>
    </location>
</feature>
<dbReference type="PROSITE" id="PS00108">
    <property type="entry name" value="PROTEIN_KINASE_ST"/>
    <property type="match status" value="1"/>
</dbReference>
<reference evidence="9" key="2">
    <citation type="submission" date="2021-09" db="EMBL/GenBank/DDBJ databases">
        <authorList>
            <person name="Gilroy R."/>
        </authorList>
    </citation>
    <scope>NUCLEOTIDE SEQUENCE</scope>
    <source>
        <strain evidence="9">ChiGjej3B3-7470</strain>
    </source>
</reference>
<dbReference type="GO" id="GO:0005524">
    <property type="term" value="F:ATP binding"/>
    <property type="evidence" value="ECO:0007669"/>
    <property type="project" value="UniProtKB-KW"/>
</dbReference>
<dbReference type="EMBL" id="DYZF01000283">
    <property type="protein sequence ID" value="HJE52515.1"/>
    <property type="molecule type" value="Genomic_DNA"/>
</dbReference>
<evidence type="ECO:0000259" key="8">
    <source>
        <dbReference type="PROSITE" id="PS50011"/>
    </source>
</evidence>
<dbReference type="InterPro" id="IPR000719">
    <property type="entry name" value="Prot_kinase_dom"/>
</dbReference>
<reference evidence="9" key="1">
    <citation type="journal article" date="2021" name="PeerJ">
        <title>Extensive microbial diversity within the chicken gut microbiome revealed by metagenomics and culture.</title>
        <authorList>
            <person name="Gilroy R."/>
            <person name="Ravi A."/>
            <person name="Getino M."/>
            <person name="Pursley I."/>
            <person name="Horton D.L."/>
            <person name="Alikhan N.F."/>
            <person name="Baker D."/>
            <person name="Gharbi K."/>
            <person name="Hall N."/>
            <person name="Watson M."/>
            <person name="Adriaenssens E.M."/>
            <person name="Foster-Nyarko E."/>
            <person name="Jarju S."/>
            <person name="Secka A."/>
            <person name="Antonio M."/>
            <person name="Oren A."/>
            <person name="Chaudhuri R.R."/>
            <person name="La Ragione R."/>
            <person name="Hildebrand F."/>
            <person name="Pallen M.J."/>
        </authorList>
    </citation>
    <scope>NUCLEOTIDE SEQUENCE</scope>
    <source>
        <strain evidence="9">ChiGjej3B3-7470</strain>
    </source>
</reference>
<dbReference type="Gene3D" id="3.30.200.20">
    <property type="entry name" value="Phosphorylase Kinase, domain 1"/>
    <property type="match status" value="1"/>
</dbReference>
<evidence type="ECO:0000256" key="5">
    <source>
        <dbReference type="ARBA" id="ARBA00022777"/>
    </source>
</evidence>
<dbReference type="SMART" id="SM00220">
    <property type="entry name" value="S_TKc"/>
    <property type="match status" value="1"/>
</dbReference>
<evidence type="ECO:0000256" key="7">
    <source>
        <dbReference type="SAM" id="MobiDB-lite"/>
    </source>
</evidence>
<evidence type="ECO:0000256" key="6">
    <source>
        <dbReference type="ARBA" id="ARBA00022840"/>
    </source>
</evidence>
<dbReference type="PROSITE" id="PS50011">
    <property type="entry name" value="PROTEIN_KINASE_DOM"/>
    <property type="match status" value="1"/>
</dbReference>
<keyword evidence="4" id="KW-0547">Nucleotide-binding</keyword>
<dbReference type="EC" id="2.7.11.1" evidence="1"/>
<keyword evidence="2 9" id="KW-0723">Serine/threonine-protein kinase</keyword>
<sequence>MERLRPGLVLGDRYRLIGHVASGGMGQVWDGFDDVLERRVALKIMHPHTQDEFALIERFRAEAKFAAQVVHPNIVTVHDYVEQDELCCLVMEFVDGPTLGALLSRGPLEADEARTILYGLASALVVAHEAEIIHRDIKPANVLVPDTGAKLTDFGIARSVGSLSQTMTGQVLGTAHYLSPEQALGNELGPATDMYGLGVLAYEMLTGEKPFARPTPIATALAHVQDPPPELPAGTPTDLVSLVGDCLAKEPDQRPTAAFVVDLLEPQPGPQDDSAPDPQEETALMGPLPRRAMLDD</sequence>
<name>A0A921ERM1_9ACTN</name>
<accession>A0A921ERM1</accession>
<dbReference type="InterPro" id="IPR011009">
    <property type="entry name" value="Kinase-like_dom_sf"/>
</dbReference>
<evidence type="ECO:0000256" key="1">
    <source>
        <dbReference type="ARBA" id="ARBA00012513"/>
    </source>
</evidence>
<protein>
    <recommendedName>
        <fullName evidence="1">non-specific serine/threonine protein kinase</fullName>
        <ecNumber evidence="1">2.7.11.1</ecNumber>
    </recommendedName>
</protein>